<accession>A0A1T4UHC4</accession>
<proteinExistence type="predicted"/>
<name>A0A1T4UHC4_9GAMM</name>
<gene>
    <name evidence="2" type="ORF">CZ814_03231</name>
</gene>
<dbReference type="OrthoDB" id="6287907at2"/>
<evidence type="ECO:0000313" key="2">
    <source>
        <dbReference type="EMBL" id="SKA51871.1"/>
    </source>
</evidence>
<reference evidence="2 3" key="1">
    <citation type="submission" date="2017-02" db="EMBL/GenBank/DDBJ databases">
        <authorList>
            <person name="Peterson S.W."/>
        </authorList>
    </citation>
    <scope>NUCLEOTIDE SEQUENCE [LARGE SCALE GENOMIC DNA]</scope>
    <source>
        <strain evidence="2 3">CECT 9189</strain>
    </source>
</reference>
<evidence type="ECO:0000256" key="1">
    <source>
        <dbReference type="SAM" id="MobiDB-lite"/>
    </source>
</evidence>
<feature type="region of interest" description="Disordered" evidence="1">
    <location>
        <begin position="1"/>
        <end position="22"/>
    </location>
</feature>
<dbReference type="EMBL" id="FUWP01000023">
    <property type="protein sequence ID" value="SKA51871.1"/>
    <property type="molecule type" value="Genomic_DNA"/>
</dbReference>
<organism evidence="2 3">
    <name type="scientific">Photobacterium toruni</name>
    <dbReference type="NCBI Taxonomy" id="1935446"/>
    <lineage>
        <taxon>Bacteria</taxon>
        <taxon>Pseudomonadati</taxon>
        <taxon>Pseudomonadota</taxon>
        <taxon>Gammaproteobacteria</taxon>
        <taxon>Vibrionales</taxon>
        <taxon>Vibrionaceae</taxon>
        <taxon>Photobacterium</taxon>
    </lineage>
</organism>
<dbReference type="AlphaFoldDB" id="A0A1T4UHC4"/>
<protein>
    <submittedName>
        <fullName evidence="2">Uncharacterized protein</fullName>
    </submittedName>
</protein>
<evidence type="ECO:0000313" key="3">
    <source>
        <dbReference type="Proteomes" id="UP000191116"/>
    </source>
</evidence>
<dbReference type="RefSeq" id="WP_080175949.1">
    <property type="nucleotide sequence ID" value="NZ_AP024856.1"/>
</dbReference>
<dbReference type="Proteomes" id="UP000191116">
    <property type="component" value="Unassembled WGS sequence"/>
</dbReference>
<sequence>MSLAHYTQLQQRNGQKVKQSPSESLGMVLPELTQGNLSIKRDEMDIHAVCEAITQFVPQSGWVCYRDAVVIENHAPTRTDVVEAEYFNGECTLVIKLLSGHNYQVLTLSNDTGDNVTKVYREQHFLLRGDQKSQAQQAVYRLWFEQENTGRWLPLVQQFIGFAGEGEQ</sequence>